<dbReference type="PANTHER" id="PTHR33138:SF54">
    <property type="entry name" value="OS01G0690900 PROTEIN"/>
    <property type="match status" value="1"/>
</dbReference>
<feature type="compositionally biased region" description="Acidic residues" evidence="3">
    <location>
        <begin position="219"/>
        <end position="231"/>
    </location>
</feature>
<feature type="domain" description="Wall-associated receptor kinase galacturonan-binding" evidence="5">
    <location>
        <begin position="37"/>
        <end position="115"/>
    </location>
</feature>
<dbReference type="InterPro" id="IPR025287">
    <property type="entry name" value="WAK_GUB"/>
</dbReference>
<comment type="subcellular location">
    <subcellularLocation>
        <location evidence="1">Membrane</location>
        <topology evidence="1">Single-pass membrane protein</topology>
    </subcellularLocation>
</comment>
<dbReference type="EMBL" id="CAJGYO010000006">
    <property type="protein sequence ID" value="CAD6237337.1"/>
    <property type="molecule type" value="Genomic_DNA"/>
</dbReference>
<evidence type="ECO:0000256" key="4">
    <source>
        <dbReference type="SAM" id="SignalP"/>
    </source>
</evidence>
<evidence type="ECO:0000313" key="6">
    <source>
        <dbReference type="EMBL" id="CAD6237337.1"/>
    </source>
</evidence>
<dbReference type="AlphaFoldDB" id="A0A811PDM6"/>
<evidence type="ECO:0000256" key="1">
    <source>
        <dbReference type="ARBA" id="ARBA00004167"/>
    </source>
</evidence>
<sequence length="316" mass="34305">MAAHQPRLPVLLFVFLTVYVHSTHGDPLPSTYDISMCSESFWCGGVEIRYPFYLASATEATTDHSGNYSCGYTDMSISCKLKGQTWTPTIRLGGDDYTVESISYGYDHHTISLVDSDVLLGGGDCPAVCHQVSFDETWLHNTSSNDNLTFFFGCDPRDPVAPDFYTFKIKCAGFKSPPDAGPGDSFVLMPGELERDDKGLATSITTWWQTKLKVEAVDEEGAGGDDVEAGDEGAARDKGVVEDVKVFAGDKEGDGAAPRTGEEDKGAACAGAEDESEAGQPPKDEDEGVAGRTWETRTRARRARWRSGREPHACRS</sequence>
<keyword evidence="7" id="KW-1185">Reference proteome</keyword>
<feature type="region of interest" description="Disordered" evidence="3">
    <location>
        <begin position="219"/>
        <end position="316"/>
    </location>
</feature>
<dbReference type="Pfam" id="PF13947">
    <property type="entry name" value="GUB_WAK_bind"/>
    <property type="match status" value="1"/>
</dbReference>
<proteinExistence type="predicted"/>
<organism evidence="6 7">
    <name type="scientific">Miscanthus lutarioriparius</name>
    <dbReference type="NCBI Taxonomy" id="422564"/>
    <lineage>
        <taxon>Eukaryota</taxon>
        <taxon>Viridiplantae</taxon>
        <taxon>Streptophyta</taxon>
        <taxon>Embryophyta</taxon>
        <taxon>Tracheophyta</taxon>
        <taxon>Spermatophyta</taxon>
        <taxon>Magnoliopsida</taxon>
        <taxon>Liliopsida</taxon>
        <taxon>Poales</taxon>
        <taxon>Poaceae</taxon>
        <taxon>PACMAD clade</taxon>
        <taxon>Panicoideae</taxon>
        <taxon>Andropogonodae</taxon>
        <taxon>Andropogoneae</taxon>
        <taxon>Saccharinae</taxon>
        <taxon>Miscanthus</taxon>
    </lineage>
</organism>
<evidence type="ECO:0000256" key="3">
    <source>
        <dbReference type="SAM" id="MobiDB-lite"/>
    </source>
</evidence>
<gene>
    <name evidence="6" type="ORF">NCGR_LOCUS24913</name>
</gene>
<feature type="chain" id="PRO_5032467815" description="Wall-associated receptor kinase galacturonan-binding domain-containing protein" evidence="4">
    <location>
        <begin position="26"/>
        <end position="316"/>
    </location>
</feature>
<dbReference type="PANTHER" id="PTHR33138">
    <property type="entry name" value="OS01G0690200 PROTEIN"/>
    <property type="match status" value="1"/>
</dbReference>
<dbReference type="GO" id="GO:0030247">
    <property type="term" value="F:polysaccharide binding"/>
    <property type="evidence" value="ECO:0007669"/>
    <property type="project" value="InterPro"/>
</dbReference>
<feature type="compositionally biased region" description="Basic and acidic residues" evidence="3">
    <location>
        <begin position="307"/>
        <end position="316"/>
    </location>
</feature>
<protein>
    <recommendedName>
        <fullName evidence="5">Wall-associated receptor kinase galacturonan-binding domain-containing protein</fullName>
    </recommendedName>
</protein>
<reference evidence="6" key="1">
    <citation type="submission" date="2020-10" db="EMBL/GenBank/DDBJ databases">
        <authorList>
            <person name="Han B."/>
            <person name="Lu T."/>
            <person name="Zhao Q."/>
            <person name="Huang X."/>
            <person name="Zhao Y."/>
        </authorList>
    </citation>
    <scope>NUCLEOTIDE SEQUENCE</scope>
</reference>
<evidence type="ECO:0000313" key="7">
    <source>
        <dbReference type="Proteomes" id="UP000604825"/>
    </source>
</evidence>
<evidence type="ECO:0000259" key="5">
    <source>
        <dbReference type="Pfam" id="PF13947"/>
    </source>
</evidence>
<keyword evidence="2 4" id="KW-0732">Signal</keyword>
<feature type="signal peptide" evidence="4">
    <location>
        <begin position="1"/>
        <end position="25"/>
    </location>
</feature>
<comment type="caution">
    <text evidence="6">The sequence shown here is derived from an EMBL/GenBank/DDBJ whole genome shotgun (WGS) entry which is preliminary data.</text>
</comment>
<dbReference type="OrthoDB" id="691298at2759"/>
<feature type="compositionally biased region" description="Basic and acidic residues" evidence="3">
    <location>
        <begin position="233"/>
        <end position="266"/>
    </location>
</feature>
<dbReference type="GO" id="GO:0016020">
    <property type="term" value="C:membrane"/>
    <property type="evidence" value="ECO:0007669"/>
    <property type="project" value="UniProtKB-SubCell"/>
</dbReference>
<name>A0A811PDM6_9POAL</name>
<accession>A0A811PDM6</accession>
<dbReference type="Proteomes" id="UP000604825">
    <property type="component" value="Unassembled WGS sequence"/>
</dbReference>
<evidence type="ECO:0000256" key="2">
    <source>
        <dbReference type="ARBA" id="ARBA00022729"/>
    </source>
</evidence>